<reference evidence="1" key="1">
    <citation type="submission" date="2022-09" db="EMBL/GenBank/DDBJ databases">
        <title>A Global Phylogenomic Analysis of the Shiitake Genus Lentinula.</title>
        <authorList>
            <consortium name="DOE Joint Genome Institute"/>
            <person name="Sierra-Patev S."/>
            <person name="Min B."/>
            <person name="Naranjo-Ortiz M."/>
            <person name="Looney B."/>
            <person name="Konkel Z."/>
            <person name="Slot J.C."/>
            <person name="Sakamoto Y."/>
            <person name="Steenwyk J.L."/>
            <person name="Rokas A."/>
            <person name="Carro J."/>
            <person name="Camarero S."/>
            <person name="Ferreira P."/>
            <person name="Molpeceres G."/>
            <person name="Ruiz-Duenas F.J."/>
            <person name="Serrano A."/>
            <person name="Henrissat B."/>
            <person name="Drula E."/>
            <person name="Hughes K.W."/>
            <person name="Mata J.L."/>
            <person name="Ishikawa N.K."/>
            <person name="Vargas-Isla R."/>
            <person name="Ushijima S."/>
            <person name="Smith C.A."/>
            <person name="Ahrendt S."/>
            <person name="Andreopoulos W."/>
            <person name="He G."/>
            <person name="Labutti K."/>
            <person name="Lipzen A."/>
            <person name="Ng V."/>
            <person name="Riley R."/>
            <person name="Sandor L."/>
            <person name="Barry K."/>
            <person name="Martinez A.T."/>
            <person name="Xiao Y."/>
            <person name="Gibbons J.G."/>
            <person name="Terashima K."/>
            <person name="Grigoriev I.V."/>
            <person name="Hibbett D.S."/>
        </authorList>
    </citation>
    <scope>NUCLEOTIDE SEQUENCE</scope>
    <source>
        <strain evidence="1">TMI1499</strain>
    </source>
</reference>
<keyword evidence="2" id="KW-1185">Reference proteome</keyword>
<evidence type="ECO:0000313" key="2">
    <source>
        <dbReference type="Proteomes" id="UP001163835"/>
    </source>
</evidence>
<gene>
    <name evidence="1" type="ORF">F5876DRAFT_84619</name>
</gene>
<evidence type="ECO:0000313" key="1">
    <source>
        <dbReference type="EMBL" id="KAJ3803712.1"/>
    </source>
</evidence>
<dbReference type="Proteomes" id="UP001163835">
    <property type="component" value="Unassembled WGS sequence"/>
</dbReference>
<protein>
    <submittedName>
        <fullName evidence="1">Uncharacterized protein</fullName>
    </submittedName>
</protein>
<accession>A0ACC1TG68</accession>
<dbReference type="EMBL" id="MU796932">
    <property type="protein sequence ID" value="KAJ3803712.1"/>
    <property type="molecule type" value="Genomic_DNA"/>
</dbReference>
<organism evidence="1 2">
    <name type="scientific">Lentinula aff. lateritia</name>
    <dbReference type="NCBI Taxonomy" id="2804960"/>
    <lineage>
        <taxon>Eukaryota</taxon>
        <taxon>Fungi</taxon>
        <taxon>Dikarya</taxon>
        <taxon>Basidiomycota</taxon>
        <taxon>Agaricomycotina</taxon>
        <taxon>Agaricomycetes</taxon>
        <taxon>Agaricomycetidae</taxon>
        <taxon>Agaricales</taxon>
        <taxon>Marasmiineae</taxon>
        <taxon>Omphalotaceae</taxon>
        <taxon>Lentinula</taxon>
    </lineage>
</organism>
<name>A0ACC1TG68_9AGAR</name>
<comment type="caution">
    <text evidence="1">The sequence shown here is derived from an EMBL/GenBank/DDBJ whole genome shotgun (WGS) entry which is preliminary data.</text>
</comment>
<proteinExistence type="predicted"/>
<sequence>MTRRRKLADAAAARGQQGTSPSEVLVSPWRPVAEIRRGKDKGKGEARPEPVGGDLGNGDDGNDSNDDEEDQAPCEQCKNKKLSYQMQAGKRSSIILKKEGGSRPAGEQLAILESQMARVLTNDRQLWDGQTRAHSYHYHIVKKLDWLIMDAAKRRSPPEVLEAGPSELLKKRRKMVDSDEKKKEWAMGEDDEEDGGEEREPALVKVCSEKGKE</sequence>